<evidence type="ECO:0000256" key="1">
    <source>
        <dbReference type="SAM" id="Phobius"/>
    </source>
</evidence>
<proteinExistence type="predicted"/>
<feature type="transmembrane region" description="Helical" evidence="1">
    <location>
        <begin position="187"/>
        <end position="206"/>
    </location>
</feature>
<feature type="transmembrane region" description="Helical" evidence="1">
    <location>
        <begin position="136"/>
        <end position="152"/>
    </location>
</feature>
<evidence type="ECO:0000313" key="2">
    <source>
        <dbReference type="EMBL" id="QBE49222.1"/>
    </source>
</evidence>
<name>A0A4P6KFU4_9MICO</name>
<dbReference type="KEGG" id="ltr:EVS81_10555"/>
<accession>A0A4P6KFU4</accession>
<feature type="transmembrane region" description="Helical" evidence="1">
    <location>
        <begin position="158"/>
        <end position="175"/>
    </location>
</feature>
<feature type="transmembrane region" description="Helical" evidence="1">
    <location>
        <begin position="80"/>
        <end position="98"/>
    </location>
</feature>
<dbReference type="Proteomes" id="UP000289260">
    <property type="component" value="Chromosome"/>
</dbReference>
<evidence type="ECO:0000313" key="3">
    <source>
        <dbReference type="Proteomes" id="UP000289260"/>
    </source>
</evidence>
<sequence length="298" mass="31208">MPHAPPRSATSVRGVVSAVLAAALFALIFYLSGTIDASAEVTFGVRVLITLGCYALALLYPAARRLLRMTWCRLRGSRSALLLFPVLCALVGVQLWLFSWAPLHGHALDASLGFLLLPLAIVLGSRVVLRAEVTRVQWAAMGVALLAVTIAFALTPQFSWVTLVICAGYPAYFIMRRRLGLDNPMAFGVEVAVLAPIAILLVGLGGPLPQSAAGALGLVVVGFAGAAAMAAFLAASRLLPLPLFGLLGYLEPVLLVVVALLLGERLTGADLVVYGLLAVALAVLGIDGFRSRSASTVR</sequence>
<keyword evidence="1" id="KW-0472">Membrane</keyword>
<feature type="transmembrane region" description="Helical" evidence="1">
    <location>
        <begin position="12"/>
        <end position="31"/>
    </location>
</feature>
<dbReference type="AlphaFoldDB" id="A0A4P6KFU4"/>
<dbReference type="OrthoDB" id="3250831at2"/>
<keyword evidence="3" id="KW-1185">Reference proteome</keyword>
<feature type="transmembrane region" description="Helical" evidence="1">
    <location>
        <begin position="110"/>
        <end position="129"/>
    </location>
</feature>
<feature type="transmembrane region" description="Helical" evidence="1">
    <location>
        <begin position="212"/>
        <end position="234"/>
    </location>
</feature>
<dbReference type="EMBL" id="CP035806">
    <property type="protein sequence ID" value="QBE49222.1"/>
    <property type="molecule type" value="Genomic_DNA"/>
</dbReference>
<feature type="transmembrane region" description="Helical" evidence="1">
    <location>
        <begin position="241"/>
        <end position="262"/>
    </location>
</feature>
<keyword evidence="1" id="KW-1133">Transmembrane helix</keyword>
<feature type="transmembrane region" description="Helical" evidence="1">
    <location>
        <begin position="43"/>
        <end position="60"/>
    </location>
</feature>
<keyword evidence="1" id="KW-0812">Transmembrane</keyword>
<feature type="transmembrane region" description="Helical" evidence="1">
    <location>
        <begin position="268"/>
        <end position="289"/>
    </location>
</feature>
<organism evidence="2 3">
    <name type="scientific">Leucobacter triazinivorans</name>
    <dbReference type="NCBI Taxonomy" id="1784719"/>
    <lineage>
        <taxon>Bacteria</taxon>
        <taxon>Bacillati</taxon>
        <taxon>Actinomycetota</taxon>
        <taxon>Actinomycetes</taxon>
        <taxon>Micrococcales</taxon>
        <taxon>Microbacteriaceae</taxon>
        <taxon>Leucobacter</taxon>
    </lineage>
</organism>
<reference evidence="2 3" key="1">
    <citation type="submission" date="2019-02" db="EMBL/GenBank/DDBJ databases">
        <authorList>
            <person name="Sun L."/>
            <person name="Pan D."/>
            <person name="Wu X."/>
        </authorList>
    </citation>
    <scope>NUCLEOTIDE SEQUENCE [LARGE SCALE GENOMIC DNA]</scope>
    <source>
        <strain evidence="2 3">JW-1</strain>
    </source>
</reference>
<protein>
    <submittedName>
        <fullName evidence="2">Permease</fullName>
    </submittedName>
</protein>
<gene>
    <name evidence="2" type="ORF">EVS81_10555</name>
</gene>
<dbReference type="RefSeq" id="WP_130110352.1">
    <property type="nucleotide sequence ID" value="NZ_CP035806.1"/>
</dbReference>